<gene>
    <name evidence="1" type="ORF">WM018_16340</name>
</gene>
<proteinExistence type="predicted"/>
<evidence type="ECO:0000313" key="1">
    <source>
        <dbReference type="EMBL" id="MEK0254000.1"/>
    </source>
</evidence>
<reference evidence="1 2" key="1">
    <citation type="submission" date="2024-03" db="EMBL/GenBank/DDBJ databases">
        <title>Cross-transmission of Acinetobacter junii carrying blaOXA-58 in a neonatal intensive care unit.</title>
        <authorList>
            <person name="Bour M."/>
            <person name="Potron A."/>
            <person name="Lecointe D."/>
        </authorList>
    </citation>
    <scope>NUCLEOTIDE SEQUENCE [LARGE SCALE GENOMIC DNA]</scope>
    <source>
        <strain evidence="1 2">21A3096 case 1</strain>
    </source>
</reference>
<accession>A0ABU8ZKB4</accession>
<dbReference type="EMBL" id="JBBMLE010000112">
    <property type="protein sequence ID" value="MEK0254000.1"/>
    <property type="molecule type" value="Genomic_DNA"/>
</dbReference>
<sequence length="59" mass="7071">MNTDKLIVMLDDYLQILQEQDADDEKITEVKLMVWAIQQDVKLQRFLNNLTLSNSIYRR</sequence>
<comment type="caution">
    <text evidence="1">The sequence shown here is derived from an EMBL/GenBank/DDBJ whole genome shotgun (WGS) entry which is preliminary data.</text>
</comment>
<organism evidence="1 2">
    <name type="scientific">Acinetobacter junii</name>
    <dbReference type="NCBI Taxonomy" id="40215"/>
    <lineage>
        <taxon>Bacteria</taxon>
        <taxon>Pseudomonadati</taxon>
        <taxon>Pseudomonadota</taxon>
        <taxon>Gammaproteobacteria</taxon>
        <taxon>Moraxellales</taxon>
        <taxon>Moraxellaceae</taxon>
        <taxon>Acinetobacter</taxon>
    </lineage>
</organism>
<name>A0ABU8ZKB4_ACIJU</name>
<evidence type="ECO:0000313" key="2">
    <source>
        <dbReference type="Proteomes" id="UP001498501"/>
    </source>
</evidence>
<protein>
    <submittedName>
        <fullName evidence="1">Uncharacterized protein</fullName>
    </submittedName>
</protein>
<dbReference type="Proteomes" id="UP001498501">
    <property type="component" value="Unassembled WGS sequence"/>
</dbReference>
<keyword evidence="2" id="KW-1185">Reference proteome</keyword>
<dbReference type="RefSeq" id="WP_340475912.1">
    <property type="nucleotide sequence ID" value="NZ_JBBMLE010000112.1"/>
</dbReference>